<feature type="transmembrane region" description="Helical" evidence="1">
    <location>
        <begin position="136"/>
        <end position="157"/>
    </location>
</feature>
<gene>
    <name evidence="2" type="ORF">NAEGRDRAFT_71878</name>
</gene>
<evidence type="ECO:0000313" key="2">
    <source>
        <dbReference type="EMBL" id="EFC40392.1"/>
    </source>
</evidence>
<reference evidence="2 3" key="1">
    <citation type="journal article" date="2010" name="Cell">
        <title>The genome of Naegleria gruberi illuminates early eukaryotic versatility.</title>
        <authorList>
            <person name="Fritz-Laylin L.K."/>
            <person name="Prochnik S.E."/>
            <person name="Ginger M.L."/>
            <person name="Dacks J.B."/>
            <person name="Carpenter M.L."/>
            <person name="Field M.C."/>
            <person name="Kuo A."/>
            <person name="Paredez A."/>
            <person name="Chapman J."/>
            <person name="Pham J."/>
            <person name="Shu S."/>
            <person name="Neupane R."/>
            <person name="Cipriano M."/>
            <person name="Mancuso J."/>
            <person name="Tu H."/>
            <person name="Salamov A."/>
            <person name="Lindquist E."/>
            <person name="Shapiro H."/>
            <person name="Lucas S."/>
            <person name="Grigoriev I.V."/>
            <person name="Cande W.Z."/>
            <person name="Fulton C."/>
            <person name="Rokhsar D.S."/>
            <person name="Dawson S.C."/>
        </authorList>
    </citation>
    <scope>NUCLEOTIDE SEQUENCE [LARGE SCALE GENOMIC DNA]</scope>
    <source>
        <strain evidence="2 3">NEG-M</strain>
    </source>
</reference>
<dbReference type="InterPro" id="IPR025461">
    <property type="entry name" value="ABA4-like"/>
</dbReference>
<keyword evidence="1" id="KW-1133">Transmembrane helix</keyword>
<organism evidence="3">
    <name type="scientific">Naegleria gruberi</name>
    <name type="common">Amoeba</name>
    <dbReference type="NCBI Taxonomy" id="5762"/>
    <lineage>
        <taxon>Eukaryota</taxon>
        <taxon>Discoba</taxon>
        <taxon>Heterolobosea</taxon>
        <taxon>Tetramitia</taxon>
        <taxon>Eutetramitia</taxon>
        <taxon>Vahlkampfiidae</taxon>
        <taxon>Naegleria</taxon>
    </lineage>
</organism>
<feature type="transmembrane region" description="Helical" evidence="1">
    <location>
        <begin position="62"/>
        <end position="82"/>
    </location>
</feature>
<name>D2VSB2_NAEGR</name>
<dbReference type="EMBL" id="GG738893">
    <property type="protein sequence ID" value="EFC40392.1"/>
    <property type="molecule type" value="Genomic_DNA"/>
</dbReference>
<dbReference type="Pfam" id="PF14108">
    <property type="entry name" value="ABA4-like"/>
    <property type="match status" value="1"/>
</dbReference>
<dbReference type="KEGG" id="ngr:NAEGRDRAFT_71878"/>
<keyword evidence="1" id="KW-0812">Transmembrane</keyword>
<dbReference type="AlphaFoldDB" id="D2VSB2"/>
<keyword evidence="3" id="KW-1185">Reference proteome</keyword>
<protein>
    <submittedName>
        <fullName evidence="2">Predicted protein</fullName>
    </submittedName>
</protein>
<proteinExistence type="predicted"/>
<evidence type="ECO:0000313" key="3">
    <source>
        <dbReference type="Proteomes" id="UP000006671"/>
    </source>
</evidence>
<dbReference type="OMA" id="WVHYLVT"/>
<dbReference type="VEuPathDB" id="AmoebaDB:NAEGRDRAFT_71878"/>
<dbReference type="OrthoDB" id="2154644at2759"/>
<dbReference type="GeneID" id="8854745"/>
<feature type="transmembrane region" description="Helical" evidence="1">
    <location>
        <begin position="29"/>
        <end position="50"/>
    </location>
</feature>
<keyword evidence="1" id="KW-0472">Membrane</keyword>
<dbReference type="InParanoid" id="D2VSB2"/>
<sequence>MEQILQYVDHKALLEQSSLYLSSNENLSMIFKFANRFPLLIVLPMILLPNTRLTNFLLRSKVVMAVLSLVYSAIIITAMMTSPKPIDFFSFDSVAEAFTNKVMVLGGWVHYLVTDPIVCTLIYYDSLARGIPHIITAALVFLTLMLCPLGLVLYLFLRVVLCHVWFEWFLSNENNTAGFIETWFGTKQFWRRFFFQSEDKTVKVE</sequence>
<dbReference type="RefSeq" id="XP_002673136.1">
    <property type="nucleotide sequence ID" value="XM_002673090.1"/>
</dbReference>
<dbReference type="Proteomes" id="UP000006671">
    <property type="component" value="Unassembled WGS sequence"/>
</dbReference>
<accession>D2VSB2</accession>
<evidence type="ECO:0000256" key="1">
    <source>
        <dbReference type="SAM" id="Phobius"/>
    </source>
</evidence>